<dbReference type="EMBL" id="BNJF01000001">
    <property type="protein sequence ID" value="GHO44014.1"/>
    <property type="molecule type" value="Genomic_DNA"/>
</dbReference>
<accession>A0A8J3I1Z0</accession>
<name>A0A8J3I1Z0_9CHLR</name>
<evidence type="ECO:0000313" key="1">
    <source>
        <dbReference type="EMBL" id="GHO44014.1"/>
    </source>
</evidence>
<sequence>MRTLAMYKKAYDVPSILYKSVDDTSRTKDGGWSEKEAISQRESIISFYIRWYLFSLSTLWRVRRDRRLNSPVSQKELKSQDG</sequence>
<dbReference type="AlphaFoldDB" id="A0A8J3I1Z0"/>
<comment type="caution">
    <text evidence="1">The sequence shown here is derived from an EMBL/GenBank/DDBJ whole genome shotgun (WGS) entry which is preliminary data.</text>
</comment>
<reference evidence="1" key="1">
    <citation type="submission" date="2020-10" db="EMBL/GenBank/DDBJ databases">
        <title>Taxonomic study of unclassified bacteria belonging to the class Ktedonobacteria.</title>
        <authorList>
            <person name="Yabe S."/>
            <person name="Wang C.M."/>
            <person name="Zheng Y."/>
            <person name="Sakai Y."/>
            <person name="Cavaletti L."/>
            <person name="Monciardini P."/>
            <person name="Donadio S."/>
        </authorList>
    </citation>
    <scope>NUCLEOTIDE SEQUENCE</scope>
    <source>
        <strain evidence="1">SOSP1-1</strain>
    </source>
</reference>
<organism evidence="1 2">
    <name type="scientific">Ktedonospora formicarum</name>
    <dbReference type="NCBI Taxonomy" id="2778364"/>
    <lineage>
        <taxon>Bacteria</taxon>
        <taxon>Bacillati</taxon>
        <taxon>Chloroflexota</taxon>
        <taxon>Ktedonobacteria</taxon>
        <taxon>Ktedonobacterales</taxon>
        <taxon>Ktedonobacteraceae</taxon>
        <taxon>Ktedonospora</taxon>
    </lineage>
</organism>
<keyword evidence="2" id="KW-1185">Reference proteome</keyword>
<proteinExistence type="predicted"/>
<evidence type="ECO:0000313" key="2">
    <source>
        <dbReference type="Proteomes" id="UP000612362"/>
    </source>
</evidence>
<gene>
    <name evidence="1" type="ORF">KSX_21770</name>
</gene>
<protein>
    <submittedName>
        <fullName evidence="1">Uncharacterized protein</fullName>
    </submittedName>
</protein>
<dbReference type="Proteomes" id="UP000612362">
    <property type="component" value="Unassembled WGS sequence"/>
</dbReference>